<name>A0AAJ7WYT7_PETMA</name>
<feature type="transmembrane region" description="Helical" evidence="6">
    <location>
        <begin position="31"/>
        <end position="52"/>
    </location>
</feature>
<feature type="transmembrane region" description="Helical" evidence="6">
    <location>
        <begin position="58"/>
        <end position="81"/>
    </location>
</feature>
<organism evidence="8 9">
    <name type="scientific">Petromyzon marinus</name>
    <name type="common">Sea lamprey</name>
    <dbReference type="NCBI Taxonomy" id="7757"/>
    <lineage>
        <taxon>Eukaryota</taxon>
        <taxon>Metazoa</taxon>
        <taxon>Chordata</taxon>
        <taxon>Craniata</taxon>
        <taxon>Vertebrata</taxon>
        <taxon>Cyclostomata</taxon>
        <taxon>Hyperoartia</taxon>
        <taxon>Petromyzontiformes</taxon>
        <taxon>Petromyzontidae</taxon>
        <taxon>Petromyzon</taxon>
    </lineage>
</organism>
<dbReference type="GO" id="GO:0042552">
    <property type="term" value="P:myelination"/>
    <property type="evidence" value="ECO:0007669"/>
    <property type="project" value="TreeGrafter"/>
</dbReference>
<keyword evidence="8" id="KW-1185">Reference proteome</keyword>
<dbReference type="GO" id="GO:0019911">
    <property type="term" value="F:structural constituent of myelin sheath"/>
    <property type="evidence" value="ECO:0007669"/>
    <property type="project" value="TreeGrafter"/>
</dbReference>
<dbReference type="Pfam" id="PF01284">
    <property type="entry name" value="MARVEL"/>
    <property type="match status" value="1"/>
</dbReference>
<dbReference type="InterPro" id="IPR008253">
    <property type="entry name" value="Marvel"/>
</dbReference>
<dbReference type="PROSITE" id="PS51225">
    <property type="entry name" value="MARVEL"/>
    <property type="match status" value="1"/>
</dbReference>
<dbReference type="InterPro" id="IPR050578">
    <property type="entry name" value="MARVEL-CKLF_proteins"/>
</dbReference>
<feature type="transmembrane region" description="Helical" evidence="6">
    <location>
        <begin position="134"/>
        <end position="157"/>
    </location>
</feature>
<dbReference type="InterPro" id="IPR013295">
    <property type="entry name" value="MAL"/>
</dbReference>
<dbReference type="KEGG" id="pmrn:116945138"/>
<evidence type="ECO:0000313" key="8">
    <source>
        <dbReference type="Proteomes" id="UP001318040"/>
    </source>
</evidence>
<keyword evidence="3 6" id="KW-1133">Transmembrane helix</keyword>
<evidence type="ECO:0000256" key="6">
    <source>
        <dbReference type="SAM" id="Phobius"/>
    </source>
</evidence>
<dbReference type="GO" id="GO:0016020">
    <property type="term" value="C:membrane"/>
    <property type="evidence" value="ECO:0007669"/>
    <property type="project" value="UniProtKB-SubCell"/>
</dbReference>
<dbReference type="Proteomes" id="UP001318040">
    <property type="component" value="Chromosome 23"/>
</dbReference>
<evidence type="ECO:0000313" key="9">
    <source>
        <dbReference type="RefSeq" id="XP_032815194.1"/>
    </source>
</evidence>
<feature type="transmembrane region" description="Helical" evidence="6">
    <location>
        <begin position="93"/>
        <end position="114"/>
    </location>
</feature>
<reference evidence="9" key="1">
    <citation type="submission" date="2025-08" db="UniProtKB">
        <authorList>
            <consortium name="RefSeq"/>
        </authorList>
    </citation>
    <scope>IDENTIFICATION</scope>
    <source>
        <tissue evidence="9">Sperm</tissue>
    </source>
</reference>
<comment type="subcellular location">
    <subcellularLocation>
        <location evidence="1">Membrane</location>
        <topology evidence="1">Multi-pass membrane protein</topology>
    </subcellularLocation>
</comment>
<evidence type="ECO:0000259" key="7">
    <source>
        <dbReference type="PROSITE" id="PS51225"/>
    </source>
</evidence>
<evidence type="ECO:0000256" key="2">
    <source>
        <dbReference type="ARBA" id="ARBA00022692"/>
    </source>
</evidence>
<keyword evidence="2 5" id="KW-0812">Transmembrane</keyword>
<evidence type="ECO:0000256" key="1">
    <source>
        <dbReference type="ARBA" id="ARBA00004141"/>
    </source>
</evidence>
<proteinExistence type="predicted"/>
<feature type="domain" description="MARVEL" evidence="7">
    <location>
        <begin position="24"/>
        <end position="161"/>
    </location>
</feature>
<sequence length="163" mass="18423">MDHETSPKRQPPGYVPWLPLGQKVFTSKTGLLILLEILCCAVVWALLAASRLPRAFHAYQGFCMFVPVFLFVASLVQLLLYATRVPERAQLPWSFLDAVFYIVATFLFFGASVLQANLMVFNDVESYSAIVYNLNIAASVISFYTTLLYFISAVVSVKRRTFY</sequence>
<dbReference type="AlphaFoldDB" id="A0AAJ7WYT7"/>
<dbReference type="GeneID" id="116945138"/>
<dbReference type="PANTHER" id="PTHR22776:SF97">
    <property type="entry name" value="RE01453P"/>
    <property type="match status" value="1"/>
</dbReference>
<evidence type="ECO:0000256" key="3">
    <source>
        <dbReference type="ARBA" id="ARBA00022989"/>
    </source>
</evidence>
<accession>A0AAJ7WYT7</accession>
<evidence type="ECO:0000256" key="5">
    <source>
        <dbReference type="PROSITE-ProRule" id="PRU00581"/>
    </source>
</evidence>
<gene>
    <name evidence="9" type="primary">LOC116945138</name>
</gene>
<protein>
    <submittedName>
        <fullName evidence="9">Myelin and lymphocyte protein-like isoform X1</fullName>
    </submittedName>
</protein>
<dbReference type="RefSeq" id="XP_032815194.1">
    <property type="nucleotide sequence ID" value="XM_032959303.1"/>
</dbReference>
<dbReference type="PRINTS" id="PR01884">
    <property type="entry name" value="MALPROTEIN"/>
</dbReference>
<keyword evidence="4 5" id="KW-0472">Membrane</keyword>
<dbReference type="PANTHER" id="PTHR22776">
    <property type="entry name" value="MARVEL-CONTAINING POTENTIAL LIPID RAFT-ASSOCIATED PROTEIN"/>
    <property type="match status" value="1"/>
</dbReference>
<evidence type="ECO:0000256" key="4">
    <source>
        <dbReference type="ARBA" id="ARBA00023136"/>
    </source>
</evidence>